<keyword evidence="4" id="KW-1185">Reference proteome</keyword>
<feature type="region of interest" description="Disordered" evidence="1">
    <location>
        <begin position="49"/>
        <end position="80"/>
    </location>
</feature>
<reference evidence="3 4" key="1">
    <citation type="submission" date="2019-02" db="EMBL/GenBank/DDBJ databases">
        <title>Deep-cultivation of Planctomycetes and their phenomic and genomic characterization uncovers novel biology.</title>
        <authorList>
            <person name="Wiegand S."/>
            <person name="Jogler M."/>
            <person name="Boedeker C."/>
            <person name="Pinto D."/>
            <person name="Vollmers J."/>
            <person name="Rivas-Marin E."/>
            <person name="Kohn T."/>
            <person name="Peeters S.H."/>
            <person name="Heuer A."/>
            <person name="Rast P."/>
            <person name="Oberbeckmann S."/>
            <person name="Bunk B."/>
            <person name="Jeske O."/>
            <person name="Meyerdierks A."/>
            <person name="Storesund J.E."/>
            <person name="Kallscheuer N."/>
            <person name="Luecker S."/>
            <person name="Lage O.M."/>
            <person name="Pohl T."/>
            <person name="Merkel B.J."/>
            <person name="Hornburger P."/>
            <person name="Mueller R.-W."/>
            <person name="Bruemmer F."/>
            <person name="Labrenz M."/>
            <person name="Spormann A.M."/>
            <person name="Op den Camp H."/>
            <person name="Overmann J."/>
            <person name="Amann R."/>
            <person name="Jetten M.S.M."/>
            <person name="Mascher T."/>
            <person name="Medema M.H."/>
            <person name="Devos D.P."/>
            <person name="Kaster A.-K."/>
            <person name="Ovreas L."/>
            <person name="Rohde M."/>
            <person name="Galperin M.Y."/>
            <person name="Jogler C."/>
        </authorList>
    </citation>
    <scope>NUCLEOTIDE SEQUENCE [LARGE SCALE GENOMIC DNA]</scope>
    <source>
        <strain evidence="3 4">FF011L</strain>
    </source>
</reference>
<sequence length="414" mass="45078">MAVDAAPPISWGESENVRWKVPVPGVGSSTAIVLNDRVYVSAAVKTDRQEEGAAAETQPKAAGPQTESRRGGRGRGRPESPTHYYDFMVLAFDRATGKEIWRTSLTQQVPHEAGHSTNTFASSSPVTDGEHLFVSFGSRGVFCLDLDGKVQWQRDLGQMQTRNAFGEASSPALHNGILVVPWDHEGDSFLVALDGKTGEEKWRTARDEPTTWATPLITDFDGGSQVITNGTNRVRSYDLANGDLIWECGGQVTNPIPTPVRFEDNVICMTGYRGYAIYSIPLSSKGDLTDTDRVSWVEEDAAPYVPSPVLYKGQLYFNKSNTGVLVSRQAKTGELVIEPTRLPEISSIYASPVAANDHIYVTGRDGTTVVLKHGDTMQVVATNKLDDSVDASPAIVGDEIFIRSKSHLYCIAKP</sequence>
<dbReference type="SMART" id="SM00564">
    <property type="entry name" value="PQQ"/>
    <property type="match status" value="4"/>
</dbReference>
<dbReference type="AlphaFoldDB" id="A0A517MJC6"/>
<dbReference type="InterPro" id="IPR011047">
    <property type="entry name" value="Quinoprotein_ADH-like_sf"/>
</dbReference>
<dbReference type="Proteomes" id="UP000320672">
    <property type="component" value="Chromosome"/>
</dbReference>
<accession>A0A517MJC6</accession>
<dbReference type="InterPro" id="IPR002372">
    <property type="entry name" value="PQQ_rpt_dom"/>
</dbReference>
<evidence type="ECO:0000313" key="3">
    <source>
        <dbReference type="EMBL" id="QDS94992.1"/>
    </source>
</evidence>
<protein>
    <submittedName>
        <fullName evidence="3">Outer membrane biogenesis protein BamB</fullName>
    </submittedName>
</protein>
<evidence type="ECO:0000256" key="1">
    <source>
        <dbReference type="SAM" id="MobiDB-lite"/>
    </source>
</evidence>
<organism evidence="3 4">
    <name type="scientific">Roseimaritima multifibrata</name>
    <dbReference type="NCBI Taxonomy" id="1930274"/>
    <lineage>
        <taxon>Bacteria</taxon>
        <taxon>Pseudomonadati</taxon>
        <taxon>Planctomycetota</taxon>
        <taxon>Planctomycetia</taxon>
        <taxon>Pirellulales</taxon>
        <taxon>Pirellulaceae</taxon>
        <taxon>Roseimaritima</taxon>
    </lineage>
</organism>
<dbReference type="PANTHER" id="PTHR34512:SF30">
    <property type="entry name" value="OUTER MEMBRANE PROTEIN ASSEMBLY FACTOR BAMB"/>
    <property type="match status" value="1"/>
</dbReference>
<dbReference type="Gene3D" id="2.130.10.10">
    <property type="entry name" value="YVTN repeat-like/Quinoprotein amine dehydrogenase"/>
    <property type="match status" value="2"/>
</dbReference>
<gene>
    <name evidence="3" type="ORF">FF011L_37760</name>
</gene>
<evidence type="ECO:0000259" key="2">
    <source>
        <dbReference type="Pfam" id="PF13360"/>
    </source>
</evidence>
<dbReference type="Pfam" id="PF13360">
    <property type="entry name" value="PQQ_2"/>
    <property type="match status" value="1"/>
</dbReference>
<dbReference type="EMBL" id="CP036262">
    <property type="protein sequence ID" value="QDS94992.1"/>
    <property type="molecule type" value="Genomic_DNA"/>
</dbReference>
<name>A0A517MJC6_9BACT</name>
<feature type="domain" description="Pyrrolo-quinoline quinone repeat" evidence="2">
    <location>
        <begin position="89"/>
        <end position="334"/>
    </location>
</feature>
<dbReference type="InterPro" id="IPR015943">
    <property type="entry name" value="WD40/YVTN_repeat-like_dom_sf"/>
</dbReference>
<dbReference type="SUPFAM" id="SSF50998">
    <property type="entry name" value="Quinoprotein alcohol dehydrogenase-like"/>
    <property type="match status" value="1"/>
</dbReference>
<dbReference type="InterPro" id="IPR018391">
    <property type="entry name" value="PQQ_b-propeller_rpt"/>
</dbReference>
<dbReference type="PANTHER" id="PTHR34512">
    <property type="entry name" value="CELL SURFACE PROTEIN"/>
    <property type="match status" value="1"/>
</dbReference>
<dbReference type="KEGG" id="rml:FF011L_37760"/>
<evidence type="ECO:0000313" key="4">
    <source>
        <dbReference type="Proteomes" id="UP000320672"/>
    </source>
</evidence>
<proteinExistence type="predicted"/>